<dbReference type="PANTHER" id="PTHR43649">
    <property type="entry name" value="ARABINOSE-BINDING PROTEIN-RELATED"/>
    <property type="match status" value="1"/>
</dbReference>
<organism evidence="6 7">
    <name type="scientific">Paenibacillus spongiae</name>
    <dbReference type="NCBI Taxonomy" id="2909671"/>
    <lineage>
        <taxon>Bacteria</taxon>
        <taxon>Bacillati</taxon>
        <taxon>Bacillota</taxon>
        <taxon>Bacilli</taxon>
        <taxon>Bacillales</taxon>
        <taxon>Paenibacillaceae</taxon>
        <taxon>Paenibacillus</taxon>
    </lineage>
</organism>
<dbReference type="PANTHER" id="PTHR43649:SF17">
    <property type="entry name" value="ABC TRANSPORTER SOLUTE BINDING PROTEIN-SUGAR TRANSPORT"/>
    <property type="match status" value="1"/>
</dbReference>
<protein>
    <submittedName>
        <fullName evidence="6">Extracellular solute-binding protein</fullName>
    </submittedName>
</protein>
<keyword evidence="3 5" id="KW-0732">Signal</keyword>
<dbReference type="InterPro" id="IPR006059">
    <property type="entry name" value="SBP"/>
</dbReference>
<dbReference type="Proteomes" id="UP001057877">
    <property type="component" value="Chromosome"/>
</dbReference>
<evidence type="ECO:0000256" key="3">
    <source>
        <dbReference type="ARBA" id="ARBA00022729"/>
    </source>
</evidence>
<dbReference type="SUPFAM" id="SSF53850">
    <property type="entry name" value="Periplasmic binding protein-like II"/>
    <property type="match status" value="1"/>
</dbReference>
<evidence type="ECO:0000256" key="5">
    <source>
        <dbReference type="SAM" id="SignalP"/>
    </source>
</evidence>
<evidence type="ECO:0000313" key="7">
    <source>
        <dbReference type="Proteomes" id="UP001057877"/>
    </source>
</evidence>
<proteinExistence type="inferred from homology"/>
<accession>A0ABY5S5F2</accession>
<keyword evidence="7" id="KW-1185">Reference proteome</keyword>
<dbReference type="PROSITE" id="PS51257">
    <property type="entry name" value="PROKAR_LIPOPROTEIN"/>
    <property type="match status" value="1"/>
</dbReference>
<name>A0ABY5S5F2_9BACL</name>
<feature type="compositionally biased region" description="Basic and acidic residues" evidence="4">
    <location>
        <begin position="33"/>
        <end position="56"/>
    </location>
</feature>
<evidence type="ECO:0000256" key="2">
    <source>
        <dbReference type="ARBA" id="ARBA00022448"/>
    </source>
</evidence>
<feature type="chain" id="PRO_5045386268" evidence="5">
    <location>
        <begin position="19"/>
        <end position="443"/>
    </location>
</feature>
<feature type="compositionally biased region" description="Polar residues" evidence="4">
    <location>
        <begin position="21"/>
        <end position="32"/>
    </location>
</feature>
<dbReference type="RefSeq" id="WP_258384893.1">
    <property type="nucleotide sequence ID" value="NZ_CP091430.1"/>
</dbReference>
<keyword evidence="2" id="KW-0813">Transport</keyword>
<dbReference type="InterPro" id="IPR050490">
    <property type="entry name" value="Bact_solute-bd_prot1"/>
</dbReference>
<feature type="signal peptide" evidence="5">
    <location>
        <begin position="1"/>
        <end position="18"/>
    </location>
</feature>
<dbReference type="Gene3D" id="3.40.190.10">
    <property type="entry name" value="Periplasmic binding protein-like II"/>
    <property type="match status" value="1"/>
</dbReference>
<evidence type="ECO:0000256" key="4">
    <source>
        <dbReference type="SAM" id="MobiDB-lite"/>
    </source>
</evidence>
<gene>
    <name evidence="6" type="ORF">L1F29_25695</name>
</gene>
<dbReference type="EMBL" id="CP091430">
    <property type="protein sequence ID" value="UVI28805.1"/>
    <property type="molecule type" value="Genomic_DNA"/>
</dbReference>
<sequence>MKKTFSILLIMMFLILTACSSTDDSKQPSSNTNDKEQTDDKDAATEKGNKPAEETKPVTLTVMPISVGISEEDFKLLFTDPVKAKYPNITVELFKGPEGAGLEELIAAKNTPDMMLIWNGAMPSVKRYEMFQDITPYIEVEGVDINRFEPVVLETIRNVSDNGELYGLPFAMQLNALYYNKEIFDKFGVSYPTDGMTWEQVTDLAKKVTGKIDGTQFSGLSPEHLERLSFPLSIVTIDAKTNKASINNDLWKQAFQTAYNIYKIPGNEKDKAWAFLDKTGAMVAAMNIFPNLMQMSAEGFTNWDVVQYPSFPGHENTYGMVDAHILTINSTSEHPEEAMKAISVVTSDEVQKLSASKTMRVTALTSPEVQNAFGADNPHMKGKNIAGVFKSKPAPAPVFSPFNGDGMGIANQKFDEYLAGKDLNTALREAEEEINKVLAEKQQ</sequence>
<comment type="similarity">
    <text evidence="1">Belongs to the bacterial solute-binding protein 1 family.</text>
</comment>
<dbReference type="InterPro" id="IPR006061">
    <property type="entry name" value="SBP_1_CS"/>
</dbReference>
<evidence type="ECO:0000256" key="1">
    <source>
        <dbReference type="ARBA" id="ARBA00008520"/>
    </source>
</evidence>
<feature type="region of interest" description="Disordered" evidence="4">
    <location>
        <begin position="21"/>
        <end position="56"/>
    </location>
</feature>
<reference evidence="6" key="1">
    <citation type="submission" date="2022-01" db="EMBL/GenBank/DDBJ databases">
        <title>Paenibacillus spongiae sp. nov., isolated from marine sponge.</title>
        <authorList>
            <person name="Li Z."/>
            <person name="Zhang M."/>
        </authorList>
    </citation>
    <scope>NUCLEOTIDE SEQUENCE</scope>
    <source>
        <strain evidence="6">PHS-Z3</strain>
    </source>
</reference>
<dbReference type="PROSITE" id="PS01037">
    <property type="entry name" value="SBP_BACTERIAL_1"/>
    <property type="match status" value="1"/>
</dbReference>
<dbReference type="Pfam" id="PF01547">
    <property type="entry name" value="SBP_bac_1"/>
    <property type="match status" value="1"/>
</dbReference>
<evidence type="ECO:0000313" key="6">
    <source>
        <dbReference type="EMBL" id="UVI28805.1"/>
    </source>
</evidence>